<evidence type="ECO:0000313" key="1">
    <source>
        <dbReference type="EMBL" id="MCM2564827.1"/>
    </source>
</evidence>
<accession>A0ABT0WNE6</accession>
<reference evidence="1 2" key="1">
    <citation type="submission" date="2022-06" db="EMBL/GenBank/DDBJ databases">
        <title>Janthinobacterium kumbetensis sp. nov., isolated from spring water in Turkey.</title>
        <authorList>
            <person name="Inan Bektas K."/>
            <person name="Belduz A.A."/>
            <person name="Canakci S."/>
            <person name="Nalcaoglu A."/>
            <person name="Ceylan E."/>
            <person name="Kati H."/>
        </authorList>
    </citation>
    <scope>NUCLEOTIDE SEQUENCE [LARGE SCALE GENOMIC DNA]</scope>
    <source>
        <strain evidence="1 2">GK</strain>
    </source>
</reference>
<dbReference type="EMBL" id="JAMQGR010000001">
    <property type="protein sequence ID" value="MCM2564827.1"/>
    <property type="molecule type" value="Genomic_DNA"/>
</dbReference>
<comment type="caution">
    <text evidence="1">The sequence shown here is derived from an EMBL/GenBank/DDBJ whole genome shotgun (WGS) entry which is preliminary data.</text>
</comment>
<sequence>MELMLGQGKFMLIGVAVAALALLVLVKKKGVAADVGIAVGEAAADLAGGVVGGVALGIGDQIGLPRTNMTECEKALAEGRTWDASFACPAGKFIGSFF</sequence>
<organism evidence="1 2">
    <name type="scientific">Janthinobacterium kumbetense</name>
    <dbReference type="NCBI Taxonomy" id="2950280"/>
    <lineage>
        <taxon>Bacteria</taxon>
        <taxon>Pseudomonadati</taxon>
        <taxon>Pseudomonadota</taxon>
        <taxon>Betaproteobacteria</taxon>
        <taxon>Burkholderiales</taxon>
        <taxon>Oxalobacteraceae</taxon>
        <taxon>Janthinobacterium</taxon>
    </lineage>
</organism>
<evidence type="ECO:0000313" key="2">
    <source>
        <dbReference type="Proteomes" id="UP001202243"/>
    </source>
</evidence>
<proteinExistence type="predicted"/>
<dbReference type="RefSeq" id="WP_251348729.1">
    <property type="nucleotide sequence ID" value="NZ_JAMQGR010000001.1"/>
</dbReference>
<name>A0ABT0WNE6_9BURK</name>
<keyword evidence="2" id="KW-1185">Reference proteome</keyword>
<protein>
    <submittedName>
        <fullName evidence="1">Uncharacterized protein</fullName>
    </submittedName>
</protein>
<gene>
    <name evidence="1" type="ORF">NCG91_04390</name>
</gene>
<dbReference type="Proteomes" id="UP001202243">
    <property type="component" value="Unassembled WGS sequence"/>
</dbReference>